<dbReference type="InterPro" id="IPR004027">
    <property type="entry name" value="SEC_C_motif"/>
</dbReference>
<proteinExistence type="predicted"/>
<accession>A0A376BLH9</accession>
<dbReference type="SUPFAM" id="SSF103642">
    <property type="entry name" value="Sec-C motif"/>
    <property type="match status" value="1"/>
</dbReference>
<dbReference type="PANTHER" id="PTHR33747">
    <property type="entry name" value="UPF0225 PROTEIN SCO1677"/>
    <property type="match status" value="1"/>
</dbReference>
<dbReference type="RefSeq" id="WP_034295848.1">
    <property type="nucleotide sequence ID" value="NZ_CP091519.2"/>
</dbReference>
<dbReference type="Proteomes" id="UP000254209">
    <property type="component" value="Unassembled WGS sequence"/>
</dbReference>
<dbReference type="AlphaFoldDB" id="A0A376BLH9"/>
<reference evidence="2 3" key="1">
    <citation type="submission" date="2018-06" db="EMBL/GenBank/DDBJ databases">
        <authorList>
            <consortium name="Pathogen Informatics"/>
            <person name="Doyle S."/>
        </authorList>
    </citation>
    <scope>NUCLEOTIDE SEQUENCE [LARGE SCALE GENOMIC DNA]</scope>
    <source>
        <strain evidence="2 3">NCTC10283</strain>
    </source>
</reference>
<evidence type="ECO:0000259" key="1">
    <source>
        <dbReference type="Pfam" id="PF17775"/>
    </source>
</evidence>
<dbReference type="InterPro" id="IPR032710">
    <property type="entry name" value="NTF2-like_dom_sf"/>
</dbReference>
<dbReference type="EMBL" id="UFSO01000002">
    <property type="protein sequence ID" value="SSY70530.1"/>
    <property type="molecule type" value="Genomic_DNA"/>
</dbReference>
<dbReference type="NCBIfam" id="NF002486">
    <property type="entry name" value="PRK01752.1"/>
    <property type="match status" value="1"/>
</dbReference>
<evidence type="ECO:0000313" key="2">
    <source>
        <dbReference type="EMBL" id="SSY70530.1"/>
    </source>
</evidence>
<name>A0A376BLH9_9NEIS</name>
<dbReference type="Pfam" id="PF02810">
    <property type="entry name" value="SEC-C"/>
    <property type="match status" value="2"/>
</dbReference>
<dbReference type="SUPFAM" id="SSF54427">
    <property type="entry name" value="NTF2-like"/>
    <property type="match status" value="1"/>
</dbReference>
<dbReference type="Pfam" id="PF17775">
    <property type="entry name" value="YchJ_M-like"/>
    <property type="match status" value="1"/>
</dbReference>
<dbReference type="InterPro" id="IPR048469">
    <property type="entry name" value="YchJ-like_M"/>
</dbReference>
<dbReference type="NCBIfam" id="NF002449">
    <property type="entry name" value="PRK01617.1"/>
    <property type="match status" value="1"/>
</dbReference>
<keyword evidence="3" id="KW-1185">Reference proteome</keyword>
<dbReference type="Gene3D" id="3.10.450.50">
    <property type="match status" value="1"/>
</dbReference>
<organism evidence="2 3">
    <name type="scientific">Alysiella crassa</name>
    <dbReference type="NCBI Taxonomy" id="153491"/>
    <lineage>
        <taxon>Bacteria</taxon>
        <taxon>Pseudomonadati</taxon>
        <taxon>Pseudomonadota</taxon>
        <taxon>Betaproteobacteria</taxon>
        <taxon>Neisseriales</taxon>
        <taxon>Neisseriaceae</taxon>
        <taxon>Alysiella</taxon>
    </lineage>
</organism>
<dbReference type="OrthoDB" id="21421at2"/>
<dbReference type="NCBIfam" id="NF001213">
    <property type="entry name" value="PRK00183.1"/>
    <property type="match status" value="1"/>
</dbReference>
<gene>
    <name evidence="2" type="primary">ychJ</name>
    <name evidence="2" type="ORF">NCTC10283_00626</name>
</gene>
<protein>
    <submittedName>
        <fullName evidence="2">SEC-C motif</fullName>
    </submittedName>
</protein>
<dbReference type="PANTHER" id="PTHR33747:SF1">
    <property type="entry name" value="ADENYLATE CYCLASE-ASSOCIATED CAP C-TERMINAL DOMAIN-CONTAINING PROTEIN"/>
    <property type="match status" value="1"/>
</dbReference>
<feature type="domain" description="YchJ-like middle NTF2-like" evidence="1">
    <location>
        <begin position="28"/>
        <end position="125"/>
    </location>
</feature>
<sequence length="154" mass="17694">MNLCPCQSEQPYENCCQPYHQNHRQPETAEQLMCSRYAAYAMQQIDYIIQTTVPAQQHQLDRASIEQWSRSAQWLGLVVHRHLAKISPSHAQVDFTAHFAEHGTAHQHRELSAFVQINGRWYFIDPTVALPSMKTPCICGSGRKFKACCGQFFK</sequence>
<evidence type="ECO:0000313" key="3">
    <source>
        <dbReference type="Proteomes" id="UP000254209"/>
    </source>
</evidence>
<dbReference type="STRING" id="1120980.GCA_000745955_02615"/>